<dbReference type="Proteomes" id="UP000094008">
    <property type="component" value="Unassembled WGS sequence"/>
</dbReference>
<evidence type="ECO:0000256" key="1">
    <source>
        <dbReference type="SAM" id="MobiDB-lite"/>
    </source>
</evidence>
<proteinExistence type="predicted"/>
<feature type="region of interest" description="Disordered" evidence="1">
    <location>
        <begin position="192"/>
        <end position="223"/>
    </location>
</feature>
<dbReference type="AlphaFoldDB" id="A0A1A0W4L2"/>
<protein>
    <submittedName>
        <fullName evidence="2">Uncharacterized protein</fullName>
    </submittedName>
</protein>
<feature type="compositionally biased region" description="Polar residues" evidence="1">
    <location>
        <begin position="202"/>
        <end position="214"/>
    </location>
</feature>
<evidence type="ECO:0000313" key="3">
    <source>
        <dbReference type="Proteomes" id="UP000094008"/>
    </source>
</evidence>
<dbReference type="EMBL" id="LZSY01000088">
    <property type="protein sequence ID" value="OBB90971.1"/>
    <property type="molecule type" value="Genomic_DNA"/>
</dbReference>
<reference evidence="3" key="1">
    <citation type="submission" date="2016-06" db="EMBL/GenBank/DDBJ databases">
        <authorList>
            <person name="Sutton G."/>
            <person name="Brinkac L."/>
            <person name="Sanka R."/>
            <person name="Adams M."/>
            <person name="Lau E."/>
            <person name="Mehaffy C."/>
            <person name="Tameris M."/>
            <person name="Hatherill M."/>
            <person name="Hanekom W."/>
            <person name="Mahomed H."/>
            <person name="Mcshane H."/>
        </authorList>
    </citation>
    <scope>NUCLEOTIDE SEQUENCE [LARGE SCALE GENOMIC DNA]</scope>
    <source>
        <strain evidence="3">852002-10433_SCH5171157</strain>
    </source>
</reference>
<organism evidence="2 3">
    <name type="scientific">Mycolicibacterium peregrinum</name>
    <name type="common">Mycobacterium peregrinum</name>
    <dbReference type="NCBI Taxonomy" id="43304"/>
    <lineage>
        <taxon>Bacteria</taxon>
        <taxon>Bacillati</taxon>
        <taxon>Actinomycetota</taxon>
        <taxon>Actinomycetes</taxon>
        <taxon>Mycobacteriales</taxon>
        <taxon>Mycobacteriaceae</taxon>
        <taxon>Mycolicibacterium</taxon>
    </lineage>
</organism>
<accession>A0A1A0W4L2</accession>
<gene>
    <name evidence="2" type="ORF">A5779_25250</name>
</gene>
<name>A0A1A0W4L2_MYCPR</name>
<dbReference type="OrthoDB" id="4556734at2"/>
<sequence>MADREAAGPQVLMLGWLTDLSGSVTASLRRAAIAVKHAHPPCARVPIRTPWHTTGSPAPLLSAAEIDSIESVITIFDGRSVRSRFGGRRTIAWHRRLRACENEACELATATALTVGARRVLLICDARRLPPGRRAIALRWTRGLTHRIGYECLVNGLPELAASCAVINTDDDVREVAAAVVSWHTGHDADRQRWPLHPVARNTGTRDTGVTPASSAPHRNPQS</sequence>
<evidence type="ECO:0000313" key="2">
    <source>
        <dbReference type="EMBL" id="OBB90971.1"/>
    </source>
</evidence>
<dbReference type="RefSeq" id="WP_064882300.1">
    <property type="nucleotide sequence ID" value="NZ_LZSY01000088.1"/>
</dbReference>
<comment type="caution">
    <text evidence="2">The sequence shown here is derived from an EMBL/GenBank/DDBJ whole genome shotgun (WGS) entry which is preliminary data.</text>
</comment>